<evidence type="ECO:0000313" key="2">
    <source>
        <dbReference type="Proteomes" id="UP000250275"/>
    </source>
</evidence>
<reference evidence="1 2" key="1">
    <citation type="submission" date="2015-07" db="EMBL/GenBank/DDBJ databases">
        <title>The genome of Eufriesea mexicana.</title>
        <authorList>
            <person name="Pan H."/>
            <person name="Kapheim K."/>
        </authorList>
    </citation>
    <scope>NUCLEOTIDE SEQUENCE [LARGE SCALE GENOMIC DNA]</scope>
    <source>
        <strain evidence="1">0111107269</strain>
        <tissue evidence="1">Whole body</tissue>
    </source>
</reference>
<name>A0A310S757_9HYME</name>
<accession>A0A310S757</accession>
<protein>
    <submittedName>
        <fullName evidence="1">Uncharacterized protein</fullName>
    </submittedName>
</protein>
<keyword evidence="2" id="KW-1185">Reference proteome</keyword>
<evidence type="ECO:0000313" key="1">
    <source>
        <dbReference type="EMBL" id="OAD53607.1"/>
    </source>
</evidence>
<sequence>MAGEEGGKFSKIDRSFDGTKYSTRIAESKGFVTVTVVVLVQTFSTTPPEMNHRGRRPMVHPASQTVTAKEGESLNIVVEFCAEPMYTKVLWMSKENVYMPGAEARDGVQALAIESPTLCESMRNLTVLPARLSGSILIFRERKLVGIAGGRYRHSARHSKQNLGQNNYAHRNTCTRLGVSSFFTPQTDGGTESCYRTVLSFDTIQWSHAGEWLLLVRSSEGISDASVLLNMTRASEYSHAHFRSASLTCLSMCLALVILQQHRR</sequence>
<dbReference type="Proteomes" id="UP000250275">
    <property type="component" value="Unassembled WGS sequence"/>
</dbReference>
<dbReference type="EMBL" id="KQ766607">
    <property type="protein sequence ID" value="OAD53607.1"/>
    <property type="molecule type" value="Genomic_DNA"/>
</dbReference>
<dbReference type="AlphaFoldDB" id="A0A310S757"/>
<organism evidence="1 2">
    <name type="scientific">Eufriesea mexicana</name>
    <dbReference type="NCBI Taxonomy" id="516756"/>
    <lineage>
        <taxon>Eukaryota</taxon>
        <taxon>Metazoa</taxon>
        <taxon>Ecdysozoa</taxon>
        <taxon>Arthropoda</taxon>
        <taxon>Hexapoda</taxon>
        <taxon>Insecta</taxon>
        <taxon>Pterygota</taxon>
        <taxon>Neoptera</taxon>
        <taxon>Endopterygota</taxon>
        <taxon>Hymenoptera</taxon>
        <taxon>Apocrita</taxon>
        <taxon>Aculeata</taxon>
        <taxon>Apoidea</taxon>
        <taxon>Anthophila</taxon>
        <taxon>Apidae</taxon>
        <taxon>Eufriesea</taxon>
    </lineage>
</organism>
<gene>
    <name evidence="1" type="ORF">WN48_09598</name>
</gene>
<dbReference type="OrthoDB" id="9442762at2759"/>
<proteinExistence type="predicted"/>